<dbReference type="InterPro" id="IPR027417">
    <property type="entry name" value="P-loop_NTPase"/>
</dbReference>
<dbReference type="PhylomeDB" id="T1JG67"/>
<sequence length="222" mass="26149">MLKSHEKNTIFILDGLDEVLLEEQHEIINILYKKLYGKATIVVFCRTGLFELREEERRQLFGIPMKHDFCDKRNSHIGVTSQDNKRQFLIKFVSETIVDNIIESLSSQLDLFDSPLFLMLIPIILEDDEHIGQFTTKTDLYKKLFNSVVKHNYVKRGLDIDTDFDLFSYHQTTNAVQECISEFGMLSVQKIVKNALRFESDNLTREIYELRFFDQQERNVVL</sequence>
<dbReference type="HOGENOM" id="CLU_1246759_0_0_1"/>
<dbReference type="EnsemblMetazoa" id="SMAR012837-RA">
    <property type="protein sequence ID" value="SMAR012837-PA"/>
    <property type="gene ID" value="SMAR012837"/>
</dbReference>
<accession>T1JG67</accession>
<evidence type="ECO:0000313" key="2">
    <source>
        <dbReference type="Proteomes" id="UP000014500"/>
    </source>
</evidence>
<dbReference type="PANTHER" id="PTHR46312:SF2">
    <property type="entry name" value="NUCLEOTIDE-BINDING OLIGOMERIZATION DOMAIN-CONTAINING PROTEIN 2-LIKE"/>
    <property type="match status" value="1"/>
</dbReference>
<dbReference type="AlphaFoldDB" id="T1JG67"/>
<name>T1JG67_STRMM</name>
<keyword evidence="2" id="KW-1185">Reference proteome</keyword>
<protein>
    <recommendedName>
        <fullName evidence="3">NACHT domain-containing protein</fullName>
    </recommendedName>
</protein>
<reference evidence="2" key="1">
    <citation type="submission" date="2011-05" db="EMBL/GenBank/DDBJ databases">
        <authorList>
            <person name="Richards S.R."/>
            <person name="Qu J."/>
            <person name="Jiang H."/>
            <person name="Jhangiani S.N."/>
            <person name="Agravi P."/>
            <person name="Goodspeed R."/>
            <person name="Gross S."/>
            <person name="Mandapat C."/>
            <person name="Jackson L."/>
            <person name="Mathew T."/>
            <person name="Pu L."/>
            <person name="Thornton R."/>
            <person name="Saada N."/>
            <person name="Wilczek-Boney K.B."/>
            <person name="Lee S."/>
            <person name="Kovar C."/>
            <person name="Wu Y."/>
            <person name="Scherer S.E."/>
            <person name="Worley K.C."/>
            <person name="Muzny D.M."/>
            <person name="Gibbs R."/>
        </authorList>
    </citation>
    <scope>NUCLEOTIDE SEQUENCE</scope>
    <source>
        <strain evidence="2">Brora</strain>
    </source>
</reference>
<dbReference type="Proteomes" id="UP000014500">
    <property type="component" value="Unassembled WGS sequence"/>
</dbReference>
<evidence type="ECO:0008006" key="3">
    <source>
        <dbReference type="Google" id="ProtNLM"/>
    </source>
</evidence>
<proteinExistence type="predicted"/>
<dbReference type="EMBL" id="JH432193">
    <property type="status" value="NOT_ANNOTATED_CDS"/>
    <property type="molecule type" value="Genomic_DNA"/>
</dbReference>
<reference evidence="1" key="2">
    <citation type="submission" date="2015-02" db="UniProtKB">
        <authorList>
            <consortium name="EnsemblMetazoa"/>
        </authorList>
    </citation>
    <scope>IDENTIFICATION</scope>
</reference>
<dbReference type="PANTHER" id="PTHR46312">
    <property type="entry name" value="NACHT DOMAIN-CONTAINING PROTEIN"/>
    <property type="match status" value="1"/>
</dbReference>
<organism evidence="1 2">
    <name type="scientific">Strigamia maritima</name>
    <name type="common">European centipede</name>
    <name type="synonym">Geophilus maritimus</name>
    <dbReference type="NCBI Taxonomy" id="126957"/>
    <lineage>
        <taxon>Eukaryota</taxon>
        <taxon>Metazoa</taxon>
        <taxon>Ecdysozoa</taxon>
        <taxon>Arthropoda</taxon>
        <taxon>Myriapoda</taxon>
        <taxon>Chilopoda</taxon>
        <taxon>Pleurostigmophora</taxon>
        <taxon>Geophilomorpha</taxon>
        <taxon>Linotaeniidae</taxon>
        <taxon>Strigamia</taxon>
    </lineage>
</organism>
<dbReference type="Gene3D" id="3.40.50.300">
    <property type="entry name" value="P-loop containing nucleotide triphosphate hydrolases"/>
    <property type="match status" value="1"/>
</dbReference>
<evidence type="ECO:0000313" key="1">
    <source>
        <dbReference type="EnsemblMetazoa" id="SMAR012837-PA"/>
    </source>
</evidence>